<proteinExistence type="predicted"/>
<organism evidence="2 3">
    <name type="scientific">Asticcacaulis biprosthecium C19</name>
    <dbReference type="NCBI Taxonomy" id="715226"/>
    <lineage>
        <taxon>Bacteria</taxon>
        <taxon>Pseudomonadati</taxon>
        <taxon>Pseudomonadota</taxon>
        <taxon>Alphaproteobacteria</taxon>
        <taxon>Caulobacterales</taxon>
        <taxon>Caulobacteraceae</taxon>
        <taxon>Asticcacaulis</taxon>
    </lineage>
</organism>
<dbReference type="RefSeq" id="WP_006273339.1">
    <property type="nucleotide sequence ID" value="NZ_GL883078.1"/>
</dbReference>
<dbReference type="eggNOG" id="ENOG50332AS">
    <property type="taxonomic scope" value="Bacteria"/>
</dbReference>
<evidence type="ECO:0000313" key="3">
    <source>
        <dbReference type="Proteomes" id="UP000006512"/>
    </source>
</evidence>
<accession>F4QP89</accession>
<dbReference type="EMBL" id="GL883078">
    <property type="protein sequence ID" value="EGF91147.1"/>
    <property type="molecule type" value="Genomic_DNA"/>
</dbReference>
<dbReference type="HOGENOM" id="CLU_1248519_0_0_5"/>
<feature type="chain" id="PRO_5003314294" description="Lipoprotein" evidence="1">
    <location>
        <begin position="20"/>
        <end position="221"/>
    </location>
</feature>
<dbReference type="Proteomes" id="UP000006512">
    <property type="component" value="Unassembled WGS sequence"/>
</dbReference>
<gene>
    <name evidence="2" type="ORF">ABI_25610</name>
</gene>
<protein>
    <recommendedName>
        <fullName evidence="4">Lipoprotein</fullName>
    </recommendedName>
</protein>
<name>F4QP89_9CAUL</name>
<feature type="signal peptide" evidence="1">
    <location>
        <begin position="1"/>
        <end position="19"/>
    </location>
</feature>
<evidence type="ECO:0008006" key="4">
    <source>
        <dbReference type="Google" id="ProtNLM"/>
    </source>
</evidence>
<dbReference type="AlphaFoldDB" id="F4QP89"/>
<dbReference type="STRING" id="715226.ABI_25610"/>
<evidence type="ECO:0000256" key="1">
    <source>
        <dbReference type="SAM" id="SignalP"/>
    </source>
</evidence>
<reference evidence="3" key="1">
    <citation type="submission" date="2011-03" db="EMBL/GenBank/DDBJ databases">
        <title>Draft genome sequence of Brevundimonas diminuta.</title>
        <authorList>
            <person name="Brown P.J.B."/>
            <person name="Buechlein A."/>
            <person name="Hemmerich C."/>
            <person name="Brun Y.V."/>
        </authorList>
    </citation>
    <scope>NUCLEOTIDE SEQUENCE [LARGE SCALE GENOMIC DNA]</scope>
    <source>
        <strain evidence="3">C19</strain>
    </source>
</reference>
<evidence type="ECO:0000313" key="2">
    <source>
        <dbReference type="EMBL" id="EGF91147.1"/>
    </source>
</evidence>
<dbReference type="OrthoDB" id="1144014at2"/>
<keyword evidence="1" id="KW-0732">Signal</keyword>
<keyword evidence="3" id="KW-1185">Reference proteome</keyword>
<sequence>MYRKSLTLTALFLCVAACSPKPSPQTESASALSAVAGDRVDCIAPAGPKTTADELKSEYGKDLVFGDVGGPEGTQLMGAILYPDDPKRRIDIVWWDEAKTVVSTVRARGEDSRVTGPLGIHIGTPLAEVETANGKPFLISGFGWDYGGYGDFTGGKLSSEVAGCHISLRFDNVSGDGVVADGIMGEVQVQSDDTRVKAYAPVVTEISVGWPLPQGVKPAAQ</sequence>